<dbReference type="EMBL" id="BEZZ01000006">
    <property type="protein sequence ID" value="GCC22109.1"/>
    <property type="molecule type" value="Genomic_DNA"/>
</dbReference>
<dbReference type="AlphaFoldDB" id="A0A401RVH2"/>
<evidence type="ECO:0000256" key="2">
    <source>
        <dbReference type="ARBA" id="ARBA00008574"/>
    </source>
</evidence>
<dbReference type="GO" id="GO:0005783">
    <property type="term" value="C:endoplasmic reticulum"/>
    <property type="evidence" value="ECO:0007669"/>
    <property type="project" value="TreeGrafter"/>
</dbReference>
<dbReference type="GO" id="GO:0005794">
    <property type="term" value="C:Golgi apparatus"/>
    <property type="evidence" value="ECO:0007669"/>
    <property type="project" value="UniProtKB-SubCell"/>
</dbReference>
<evidence type="ECO:0000256" key="7">
    <source>
        <dbReference type="ARBA" id="ARBA00023136"/>
    </source>
</evidence>
<evidence type="ECO:0000256" key="5">
    <source>
        <dbReference type="ARBA" id="ARBA00022989"/>
    </source>
</evidence>
<dbReference type="PANTHER" id="PTHR22883:SF475">
    <property type="entry name" value="PALMITOYLTRANSFERASE ZDHHC23"/>
    <property type="match status" value="1"/>
</dbReference>
<dbReference type="STRING" id="137246.A0A401RVH2"/>
<dbReference type="InterPro" id="IPR001594">
    <property type="entry name" value="Palmitoyltrfase_DHHC"/>
</dbReference>
<proteinExistence type="inferred from homology"/>
<evidence type="ECO:0000256" key="8">
    <source>
        <dbReference type="ARBA" id="ARBA00023139"/>
    </source>
</evidence>
<comment type="catalytic activity">
    <reaction evidence="11">
        <text>L-cysteinyl-[protein] + hexadecanoyl-CoA = S-hexadecanoyl-L-cysteinyl-[protein] + CoA</text>
        <dbReference type="Rhea" id="RHEA:36683"/>
        <dbReference type="Rhea" id="RHEA-COMP:10131"/>
        <dbReference type="Rhea" id="RHEA-COMP:11032"/>
        <dbReference type="ChEBI" id="CHEBI:29950"/>
        <dbReference type="ChEBI" id="CHEBI:57287"/>
        <dbReference type="ChEBI" id="CHEBI:57379"/>
        <dbReference type="ChEBI" id="CHEBI:74151"/>
        <dbReference type="EC" id="2.3.1.225"/>
    </reaction>
</comment>
<feature type="transmembrane region" description="Helical" evidence="11">
    <location>
        <begin position="373"/>
        <end position="397"/>
    </location>
</feature>
<keyword evidence="10 11" id="KW-0012">Acyltransferase</keyword>
<evidence type="ECO:0000259" key="12">
    <source>
        <dbReference type="Pfam" id="PF01529"/>
    </source>
</evidence>
<keyword evidence="8" id="KW-0564">Palmitate</keyword>
<evidence type="ECO:0000256" key="1">
    <source>
        <dbReference type="ARBA" id="ARBA00004166"/>
    </source>
</evidence>
<dbReference type="OrthoDB" id="430659at2759"/>
<accession>A0A401RVH2</accession>
<feature type="transmembrane region" description="Helical" evidence="11">
    <location>
        <begin position="202"/>
        <end position="220"/>
    </location>
</feature>
<evidence type="ECO:0000256" key="10">
    <source>
        <dbReference type="ARBA" id="ARBA00023315"/>
    </source>
</evidence>
<dbReference type="Proteomes" id="UP000287033">
    <property type="component" value="Unassembled WGS sequence"/>
</dbReference>
<sequence>MWSHKCSSHISRQGKDRERRGSEWDLLTDAAKLGCVREDRMKKKHSKMSDEDASLCCCEYINHHGEKTHILASCCDCADLDEACDRFLKGKSISPQTMERVTDTISDRLRIPWLLGTGAKKIDITILPPLVFLPIFLHIAALHVVLAFIILTSLPILVLWYYYITHQNKGRTLFFLSLGLFSLGYMYYLFLTEVMPKGNVSFVHLIVLTSGLVLTLVCLAQVKKDPGYLRTDNRTTQIKDAETNYTSYSLNGTHQVQQKDWDIPTKLHPSGHNGKLQLGHHELNKNWCAVCKIIRPPRSGHCRICASCVQRLDHHCVWINSCVGESNHRAFILTLFVFLLTSIYGISLTLDTICRGRSLFTALFYCPGVYREYSTALSFTCVWYCTIVTAGMSYLFLIQLINISYNITEREIRFALRDKTGQKYLCGLIIKTDEYNRGLINNWKEFLKLQPNPAKIAIEDLV</sequence>
<name>A0A401RVH2_CHIPU</name>
<keyword evidence="3 11" id="KW-0808">Transferase</keyword>
<protein>
    <recommendedName>
        <fullName evidence="11">Palmitoyltransferase</fullName>
        <ecNumber evidence="11">2.3.1.225</ecNumber>
    </recommendedName>
</protein>
<dbReference type="InterPro" id="IPR039859">
    <property type="entry name" value="PFA4/ZDH16/20/ERF2-like"/>
</dbReference>
<feature type="transmembrane region" description="Helical" evidence="11">
    <location>
        <begin position="135"/>
        <end position="161"/>
    </location>
</feature>
<dbReference type="PROSITE" id="PS50216">
    <property type="entry name" value="DHHC"/>
    <property type="match status" value="1"/>
</dbReference>
<reference evidence="13 14" key="1">
    <citation type="journal article" date="2018" name="Nat. Ecol. Evol.">
        <title>Shark genomes provide insights into elasmobranch evolution and the origin of vertebrates.</title>
        <authorList>
            <person name="Hara Y"/>
            <person name="Yamaguchi K"/>
            <person name="Onimaru K"/>
            <person name="Kadota M"/>
            <person name="Koyanagi M"/>
            <person name="Keeley SD"/>
            <person name="Tatsumi K"/>
            <person name="Tanaka K"/>
            <person name="Motone F"/>
            <person name="Kageyama Y"/>
            <person name="Nozu R"/>
            <person name="Adachi N"/>
            <person name="Nishimura O"/>
            <person name="Nakagawa R"/>
            <person name="Tanegashima C"/>
            <person name="Kiyatake I"/>
            <person name="Matsumoto R"/>
            <person name="Murakumo K"/>
            <person name="Nishida K"/>
            <person name="Terakita A"/>
            <person name="Kuratani S"/>
            <person name="Sato K"/>
            <person name="Hyodo S Kuraku.S."/>
        </authorList>
    </citation>
    <scope>NUCLEOTIDE SEQUENCE [LARGE SCALE GENOMIC DNA]</scope>
</reference>
<evidence type="ECO:0000313" key="13">
    <source>
        <dbReference type="EMBL" id="GCC22109.1"/>
    </source>
</evidence>
<keyword evidence="14" id="KW-1185">Reference proteome</keyword>
<organism evidence="13 14">
    <name type="scientific">Chiloscyllium punctatum</name>
    <name type="common">Brownbanded bambooshark</name>
    <name type="synonym">Hemiscyllium punctatum</name>
    <dbReference type="NCBI Taxonomy" id="137246"/>
    <lineage>
        <taxon>Eukaryota</taxon>
        <taxon>Metazoa</taxon>
        <taxon>Chordata</taxon>
        <taxon>Craniata</taxon>
        <taxon>Vertebrata</taxon>
        <taxon>Chondrichthyes</taxon>
        <taxon>Elasmobranchii</taxon>
        <taxon>Galeomorphii</taxon>
        <taxon>Galeoidea</taxon>
        <taxon>Orectolobiformes</taxon>
        <taxon>Hemiscylliidae</taxon>
        <taxon>Chiloscyllium</taxon>
    </lineage>
</organism>
<comment type="caution">
    <text evidence="13">The sequence shown here is derived from an EMBL/GenBank/DDBJ whole genome shotgun (WGS) entry which is preliminary data.</text>
</comment>
<keyword evidence="5 11" id="KW-1133">Transmembrane helix</keyword>
<evidence type="ECO:0000256" key="3">
    <source>
        <dbReference type="ARBA" id="ARBA00022679"/>
    </source>
</evidence>
<evidence type="ECO:0000313" key="14">
    <source>
        <dbReference type="Proteomes" id="UP000287033"/>
    </source>
</evidence>
<keyword evidence="4 11" id="KW-0812">Transmembrane</keyword>
<dbReference type="EC" id="2.3.1.225" evidence="11"/>
<feature type="transmembrane region" description="Helical" evidence="11">
    <location>
        <begin position="173"/>
        <end position="190"/>
    </location>
</feature>
<dbReference type="GO" id="GO:0006612">
    <property type="term" value="P:protein targeting to membrane"/>
    <property type="evidence" value="ECO:0007669"/>
    <property type="project" value="TreeGrafter"/>
</dbReference>
<evidence type="ECO:0000256" key="6">
    <source>
        <dbReference type="ARBA" id="ARBA00023034"/>
    </source>
</evidence>
<evidence type="ECO:0000256" key="11">
    <source>
        <dbReference type="RuleBase" id="RU079119"/>
    </source>
</evidence>
<keyword evidence="6" id="KW-0333">Golgi apparatus</keyword>
<dbReference type="PANTHER" id="PTHR22883">
    <property type="entry name" value="ZINC FINGER DHHC DOMAIN CONTAINING PROTEIN"/>
    <property type="match status" value="1"/>
</dbReference>
<comment type="subcellular location">
    <subcellularLocation>
        <location evidence="1">Golgi apparatus</location>
        <location evidence="1">trans-Golgi network membrane</location>
        <topology evidence="1">Multi-pass membrane protein</topology>
    </subcellularLocation>
</comment>
<feature type="transmembrane region" description="Helical" evidence="11">
    <location>
        <begin position="330"/>
        <end position="353"/>
    </location>
</feature>
<dbReference type="Pfam" id="PF01529">
    <property type="entry name" value="DHHC"/>
    <property type="match status" value="1"/>
</dbReference>
<gene>
    <name evidence="13" type="ORF">chiPu_0000494</name>
</gene>
<evidence type="ECO:0000256" key="4">
    <source>
        <dbReference type="ARBA" id="ARBA00022692"/>
    </source>
</evidence>
<keyword evidence="9" id="KW-0449">Lipoprotein</keyword>
<dbReference type="GO" id="GO:0019706">
    <property type="term" value="F:protein-cysteine S-palmitoyltransferase activity"/>
    <property type="evidence" value="ECO:0007669"/>
    <property type="project" value="UniProtKB-EC"/>
</dbReference>
<feature type="domain" description="Palmitoyltransferase DHHC" evidence="12">
    <location>
        <begin position="284"/>
        <end position="411"/>
    </location>
</feature>
<comment type="similarity">
    <text evidence="2 11">Belongs to the DHHC palmitoyltransferase family.</text>
</comment>
<keyword evidence="7 11" id="KW-0472">Membrane</keyword>
<comment type="domain">
    <text evidence="11">The DHHC domain is required for palmitoyltransferase activity.</text>
</comment>
<evidence type="ECO:0000256" key="9">
    <source>
        <dbReference type="ARBA" id="ARBA00023288"/>
    </source>
</evidence>
<dbReference type="OMA" id="GNWSEFM"/>